<organism evidence="1 2">
    <name type="scientific">Acrocarpospora corrugata</name>
    <dbReference type="NCBI Taxonomy" id="35763"/>
    <lineage>
        <taxon>Bacteria</taxon>
        <taxon>Bacillati</taxon>
        <taxon>Actinomycetota</taxon>
        <taxon>Actinomycetes</taxon>
        <taxon>Streptosporangiales</taxon>
        <taxon>Streptosporangiaceae</taxon>
        <taxon>Acrocarpospora</taxon>
    </lineage>
</organism>
<dbReference type="InterPro" id="IPR036188">
    <property type="entry name" value="FAD/NAD-bd_sf"/>
</dbReference>
<protein>
    <recommendedName>
        <fullName evidence="3">FAD/NAD(P)-binding domain-containing protein</fullName>
    </recommendedName>
</protein>
<name>A0A5M3WAI8_9ACTN</name>
<evidence type="ECO:0000313" key="2">
    <source>
        <dbReference type="Proteomes" id="UP000334990"/>
    </source>
</evidence>
<dbReference type="SUPFAM" id="SSF51905">
    <property type="entry name" value="FAD/NAD(P)-binding domain"/>
    <property type="match status" value="1"/>
</dbReference>
<dbReference type="EMBL" id="BLAD01000099">
    <property type="protein sequence ID" value="GES05389.1"/>
    <property type="molecule type" value="Genomic_DNA"/>
</dbReference>
<sequence length="91" mass="9907">MNPDGLQGKRVVVVGGGNSAVQVADELVGVARVSLATRKPIRFVNQEVLGRYLHFWFTVAGFDWWPVDRAGRAPTAPVLDGGRYRGSLRDG</sequence>
<dbReference type="AlphaFoldDB" id="A0A5M3WAI8"/>
<dbReference type="Proteomes" id="UP000334990">
    <property type="component" value="Unassembled WGS sequence"/>
</dbReference>
<accession>A0A5M3WAI8</accession>
<evidence type="ECO:0000313" key="1">
    <source>
        <dbReference type="EMBL" id="GES05389.1"/>
    </source>
</evidence>
<keyword evidence="2" id="KW-1185">Reference proteome</keyword>
<dbReference type="Gene3D" id="3.50.50.60">
    <property type="entry name" value="FAD/NAD(P)-binding domain"/>
    <property type="match status" value="1"/>
</dbReference>
<evidence type="ECO:0008006" key="3">
    <source>
        <dbReference type="Google" id="ProtNLM"/>
    </source>
</evidence>
<proteinExistence type="predicted"/>
<reference evidence="1 2" key="1">
    <citation type="submission" date="2019-10" db="EMBL/GenBank/DDBJ databases">
        <title>Whole genome shotgun sequence of Acrocarpospora corrugata NBRC 13972.</title>
        <authorList>
            <person name="Ichikawa N."/>
            <person name="Kimura A."/>
            <person name="Kitahashi Y."/>
            <person name="Komaki H."/>
            <person name="Oguchi A."/>
        </authorList>
    </citation>
    <scope>NUCLEOTIDE SEQUENCE [LARGE SCALE GENOMIC DNA]</scope>
    <source>
        <strain evidence="1 2">NBRC 13972</strain>
    </source>
</reference>
<comment type="caution">
    <text evidence="1">The sequence shown here is derived from an EMBL/GenBank/DDBJ whole genome shotgun (WGS) entry which is preliminary data.</text>
</comment>
<gene>
    <name evidence="1" type="ORF">Acor_74570</name>
</gene>